<dbReference type="EMBL" id="JAJTJA010000012">
    <property type="protein sequence ID" value="KAH8691244.1"/>
    <property type="molecule type" value="Genomic_DNA"/>
</dbReference>
<feature type="signal peptide" evidence="1">
    <location>
        <begin position="1"/>
        <end position="20"/>
    </location>
</feature>
<dbReference type="RefSeq" id="XP_046067336.1">
    <property type="nucleotide sequence ID" value="XM_046217181.1"/>
</dbReference>
<gene>
    <name evidence="2" type="ORF">BGW36DRAFT_387931</name>
</gene>
<dbReference type="InterPro" id="IPR011042">
    <property type="entry name" value="6-blade_b-propeller_TolB-like"/>
</dbReference>
<evidence type="ECO:0000313" key="2">
    <source>
        <dbReference type="EMBL" id="KAH8691244.1"/>
    </source>
</evidence>
<evidence type="ECO:0000256" key="1">
    <source>
        <dbReference type="SAM" id="SignalP"/>
    </source>
</evidence>
<comment type="caution">
    <text evidence="2">The sequence shown here is derived from an EMBL/GenBank/DDBJ whole genome shotgun (WGS) entry which is preliminary data.</text>
</comment>
<dbReference type="InterPro" id="IPR052998">
    <property type="entry name" value="Hetero-Diels-Alderase-like"/>
</dbReference>
<keyword evidence="3" id="KW-1185">Reference proteome</keyword>
<evidence type="ECO:0008006" key="4">
    <source>
        <dbReference type="Google" id="ProtNLM"/>
    </source>
</evidence>
<organism evidence="2 3">
    <name type="scientific">Talaromyces proteolyticus</name>
    <dbReference type="NCBI Taxonomy" id="1131652"/>
    <lineage>
        <taxon>Eukaryota</taxon>
        <taxon>Fungi</taxon>
        <taxon>Dikarya</taxon>
        <taxon>Ascomycota</taxon>
        <taxon>Pezizomycotina</taxon>
        <taxon>Eurotiomycetes</taxon>
        <taxon>Eurotiomycetidae</taxon>
        <taxon>Eurotiales</taxon>
        <taxon>Trichocomaceae</taxon>
        <taxon>Talaromyces</taxon>
        <taxon>Talaromyces sect. Bacilispori</taxon>
    </lineage>
</organism>
<dbReference type="GeneID" id="70247468"/>
<reference evidence="2" key="1">
    <citation type="submission" date="2021-12" db="EMBL/GenBank/DDBJ databases">
        <title>Convergent genome expansion in fungi linked to evolution of root-endophyte symbiosis.</title>
        <authorList>
            <consortium name="DOE Joint Genome Institute"/>
            <person name="Ke Y.-H."/>
            <person name="Bonito G."/>
            <person name="Liao H.-L."/>
            <person name="Looney B."/>
            <person name="Rojas-Flechas A."/>
            <person name="Nash J."/>
            <person name="Hameed K."/>
            <person name="Schadt C."/>
            <person name="Martin F."/>
            <person name="Crous P.W."/>
            <person name="Miettinen O."/>
            <person name="Magnuson J.K."/>
            <person name="Labbe J."/>
            <person name="Jacobson D."/>
            <person name="Doktycz M.J."/>
            <person name="Veneault-Fourrey C."/>
            <person name="Kuo A."/>
            <person name="Mondo S."/>
            <person name="Calhoun S."/>
            <person name="Riley R."/>
            <person name="Ohm R."/>
            <person name="LaButti K."/>
            <person name="Andreopoulos B."/>
            <person name="Pangilinan J."/>
            <person name="Nolan M."/>
            <person name="Tritt A."/>
            <person name="Clum A."/>
            <person name="Lipzen A."/>
            <person name="Daum C."/>
            <person name="Barry K."/>
            <person name="Grigoriev I.V."/>
            <person name="Vilgalys R."/>
        </authorList>
    </citation>
    <scope>NUCLEOTIDE SEQUENCE</scope>
    <source>
        <strain evidence="2">PMI_201</strain>
    </source>
</reference>
<dbReference type="AlphaFoldDB" id="A0AAD4KG16"/>
<feature type="chain" id="PRO_5042080309" description="SMP-30/Gluconolactonase/LRE-like region domain-containing protein" evidence="1">
    <location>
        <begin position="21"/>
        <end position="333"/>
    </location>
</feature>
<accession>A0AAD4KG16</accession>
<dbReference type="PANTHER" id="PTHR42060:SF1">
    <property type="entry name" value="NHL REPEAT-CONTAINING PROTEIN"/>
    <property type="match status" value="1"/>
</dbReference>
<dbReference type="SUPFAM" id="SSF63829">
    <property type="entry name" value="Calcium-dependent phosphotriesterase"/>
    <property type="match status" value="1"/>
</dbReference>
<dbReference type="PANTHER" id="PTHR42060">
    <property type="entry name" value="NHL REPEAT-CONTAINING PROTEIN-RELATED"/>
    <property type="match status" value="1"/>
</dbReference>
<sequence length="333" mass="36271">MPAYLFTAFISAFLITACASLCIEPATRTVFEFPFRSWVENIAVRAKGDLLVTLIDHPELHLINPFKPNNTTIVSSFPNVLGLLGIAEYDIDQFAVVAGNWSYVTDETTAHSYSIWRVDMRRFEAIDGEVLQPAVVEKVVDIPEAIFLNGMTTLSSIEKTILVSDSGIGAVWRVDIANRGYQVVIEDKTMEPGPPYNLGINGLHLRDHYLYYTNSALELFCRMPVKPDGTSAGNAEVLVTNHLGDDFTFDRSGNAYVTQDPGNALYKVTFEGNVSTILGGPDDPLIEGDTAAQFGRTVADSHILYITTNGGLVNPVDGPAVGGKVVAFNTRCA</sequence>
<dbReference type="Proteomes" id="UP001201262">
    <property type="component" value="Unassembled WGS sequence"/>
</dbReference>
<protein>
    <recommendedName>
        <fullName evidence="4">SMP-30/Gluconolactonase/LRE-like region domain-containing protein</fullName>
    </recommendedName>
</protein>
<evidence type="ECO:0000313" key="3">
    <source>
        <dbReference type="Proteomes" id="UP001201262"/>
    </source>
</evidence>
<name>A0AAD4KG16_9EURO</name>
<keyword evidence="1" id="KW-0732">Signal</keyword>
<dbReference type="Gene3D" id="2.120.10.30">
    <property type="entry name" value="TolB, C-terminal domain"/>
    <property type="match status" value="1"/>
</dbReference>
<proteinExistence type="predicted"/>